<feature type="compositionally biased region" description="Basic residues" evidence="1">
    <location>
        <begin position="111"/>
        <end position="120"/>
    </location>
</feature>
<evidence type="ECO:0000256" key="1">
    <source>
        <dbReference type="SAM" id="MobiDB-lite"/>
    </source>
</evidence>
<keyword evidence="3" id="KW-1185">Reference proteome</keyword>
<dbReference type="EMBL" id="VSRR010006316">
    <property type="protein sequence ID" value="MPC44506.1"/>
    <property type="molecule type" value="Genomic_DNA"/>
</dbReference>
<comment type="caution">
    <text evidence="2">The sequence shown here is derived from an EMBL/GenBank/DDBJ whole genome shotgun (WGS) entry which is preliminary data.</text>
</comment>
<proteinExistence type="predicted"/>
<dbReference type="Proteomes" id="UP000324222">
    <property type="component" value="Unassembled WGS sequence"/>
</dbReference>
<evidence type="ECO:0000313" key="3">
    <source>
        <dbReference type="Proteomes" id="UP000324222"/>
    </source>
</evidence>
<sequence length="127" mass="13532">MSVPGVRLRILGGRGGVDRLRCPSVLRPVVSQGGCVVQPQYSTKQAAGRLGNSASRRRCGRCRHRCWSLLPAAASHLIASSGITTHLIRRRSGGTAGPHTDGGGGREDGRPHRHLTRPRSNHGGVMM</sequence>
<accession>A0A5B7FGK2</accession>
<feature type="region of interest" description="Disordered" evidence="1">
    <location>
        <begin position="90"/>
        <end position="127"/>
    </location>
</feature>
<reference evidence="2 3" key="1">
    <citation type="submission" date="2019-05" db="EMBL/GenBank/DDBJ databases">
        <title>Another draft genome of Portunus trituberculatus and its Hox gene families provides insights of decapod evolution.</title>
        <authorList>
            <person name="Jeong J.-H."/>
            <person name="Song I."/>
            <person name="Kim S."/>
            <person name="Choi T."/>
            <person name="Kim D."/>
            <person name="Ryu S."/>
            <person name="Kim W."/>
        </authorList>
    </citation>
    <scope>NUCLEOTIDE SEQUENCE [LARGE SCALE GENOMIC DNA]</scope>
    <source>
        <tissue evidence="2">Muscle</tissue>
    </source>
</reference>
<organism evidence="2 3">
    <name type="scientific">Portunus trituberculatus</name>
    <name type="common">Swimming crab</name>
    <name type="synonym">Neptunus trituberculatus</name>
    <dbReference type="NCBI Taxonomy" id="210409"/>
    <lineage>
        <taxon>Eukaryota</taxon>
        <taxon>Metazoa</taxon>
        <taxon>Ecdysozoa</taxon>
        <taxon>Arthropoda</taxon>
        <taxon>Crustacea</taxon>
        <taxon>Multicrustacea</taxon>
        <taxon>Malacostraca</taxon>
        <taxon>Eumalacostraca</taxon>
        <taxon>Eucarida</taxon>
        <taxon>Decapoda</taxon>
        <taxon>Pleocyemata</taxon>
        <taxon>Brachyura</taxon>
        <taxon>Eubrachyura</taxon>
        <taxon>Portunoidea</taxon>
        <taxon>Portunidae</taxon>
        <taxon>Portuninae</taxon>
        <taxon>Portunus</taxon>
    </lineage>
</organism>
<protein>
    <submittedName>
        <fullName evidence="2">Uncharacterized protein</fullName>
    </submittedName>
</protein>
<feature type="compositionally biased region" description="Gly residues" evidence="1">
    <location>
        <begin position="94"/>
        <end position="103"/>
    </location>
</feature>
<gene>
    <name evidence="2" type="ORF">E2C01_038179</name>
</gene>
<evidence type="ECO:0000313" key="2">
    <source>
        <dbReference type="EMBL" id="MPC44506.1"/>
    </source>
</evidence>
<dbReference type="AlphaFoldDB" id="A0A5B7FGK2"/>
<name>A0A5B7FGK2_PORTR</name>